<evidence type="ECO:0000256" key="1">
    <source>
        <dbReference type="SAM" id="MobiDB-lite"/>
    </source>
</evidence>
<keyword evidence="4" id="KW-1185">Reference proteome</keyword>
<sequence>MVKVFAQSHTYDDAWQIVTLAYFLRYPNPYASHVLACDVISRTFTDQGTLKTTRLIKKTGAVPKWFPKQFISRAETWVVEESEVDPEGRVVQSTTRNLDHVKIMQVQEDVVLREAEDGSTVQRVTANVVSNFGWGLTKKIEKYGVNKFKSNLERSRQGISLVLQAVREHRMRLQGLQPLTLGMVAGDPSAYQFASGSQADQHHLLMDAQLEESSASSSPSYDDHRIYRASSISSDASSSSSSSSPSPSPRKRSWVPQWLSNRMPFGSARREAGVVAPLPSSIGSATSSQDPDSTRDDPIHPPPPSPPSSGL</sequence>
<gene>
    <name evidence="3" type="ORF">M407DRAFT_201939</name>
</gene>
<dbReference type="EMBL" id="KN823026">
    <property type="protein sequence ID" value="KIO26286.1"/>
    <property type="molecule type" value="Genomic_DNA"/>
</dbReference>
<evidence type="ECO:0000313" key="4">
    <source>
        <dbReference type="Proteomes" id="UP000054248"/>
    </source>
</evidence>
<feature type="compositionally biased region" description="Low complexity" evidence="1">
    <location>
        <begin position="231"/>
        <end position="245"/>
    </location>
</feature>
<feature type="compositionally biased region" description="Polar residues" evidence="1">
    <location>
        <begin position="281"/>
        <end position="291"/>
    </location>
</feature>
<reference evidence="4" key="2">
    <citation type="submission" date="2015-01" db="EMBL/GenBank/DDBJ databases">
        <title>Evolutionary Origins and Diversification of the Mycorrhizal Mutualists.</title>
        <authorList>
            <consortium name="DOE Joint Genome Institute"/>
            <consortium name="Mycorrhizal Genomics Consortium"/>
            <person name="Kohler A."/>
            <person name="Kuo A."/>
            <person name="Nagy L.G."/>
            <person name="Floudas D."/>
            <person name="Copeland A."/>
            <person name="Barry K.W."/>
            <person name="Cichocki N."/>
            <person name="Veneault-Fourrey C."/>
            <person name="LaButti K."/>
            <person name="Lindquist E.A."/>
            <person name="Lipzen A."/>
            <person name="Lundell T."/>
            <person name="Morin E."/>
            <person name="Murat C."/>
            <person name="Riley R."/>
            <person name="Ohm R."/>
            <person name="Sun H."/>
            <person name="Tunlid A."/>
            <person name="Henrissat B."/>
            <person name="Grigoriev I.V."/>
            <person name="Hibbett D.S."/>
            <person name="Martin F."/>
        </authorList>
    </citation>
    <scope>NUCLEOTIDE SEQUENCE [LARGE SCALE GENOMIC DNA]</scope>
    <source>
        <strain evidence="4">MUT 4182</strain>
    </source>
</reference>
<dbReference type="AlphaFoldDB" id="A0A0C3QHX4"/>
<dbReference type="InterPro" id="IPR037365">
    <property type="entry name" value="Slowmo/Ups"/>
</dbReference>
<dbReference type="Pfam" id="PF04707">
    <property type="entry name" value="PRELI"/>
    <property type="match status" value="1"/>
</dbReference>
<organism evidence="3 4">
    <name type="scientific">Tulasnella calospora MUT 4182</name>
    <dbReference type="NCBI Taxonomy" id="1051891"/>
    <lineage>
        <taxon>Eukaryota</taxon>
        <taxon>Fungi</taxon>
        <taxon>Dikarya</taxon>
        <taxon>Basidiomycota</taxon>
        <taxon>Agaricomycotina</taxon>
        <taxon>Agaricomycetes</taxon>
        <taxon>Cantharellales</taxon>
        <taxon>Tulasnellaceae</taxon>
        <taxon>Tulasnella</taxon>
    </lineage>
</organism>
<dbReference type="STRING" id="1051891.A0A0C3QHX4"/>
<evidence type="ECO:0000259" key="2">
    <source>
        <dbReference type="PROSITE" id="PS50904"/>
    </source>
</evidence>
<dbReference type="GO" id="GO:0005758">
    <property type="term" value="C:mitochondrial intermembrane space"/>
    <property type="evidence" value="ECO:0007669"/>
    <property type="project" value="InterPro"/>
</dbReference>
<dbReference type="InterPro" id="IPR006797">
    <property type="entry name" value="PRELI/MSF1_dom"/>
</dbReference>
<feature type="region of interest" description="Disordered" evidence="1">
    <location>
        <begin position="231"/>
        <end position="257"/>
    </location>
</feature>
<dbReference type="OrthoDB" id="341300at2759"/>
<feature type="compositionally biased region" description="Pro residues" evidence="1">
    <location>
        <begin position="300"/>
        <end position="311"/>
    </location>
</feature>
<dbReference type="HOGENOM" id="CLU_067902_2_0_1"/>
<feature type="domain" description="PRELI/MSF1" evidence="2">
    <location>
        <begin position="2"/>
        <end position="171"/>
    </location>
</feature>
<accession>A0A0C3QHX4</accession>
<proteinExistence type="predicted"/>
<feature type="region of interest" description="Disordered" evidence="1">
    <location>
        <begin position="270"/>
        <end position="311"/>
    </location>
</feature>
<dbReference type="PANTHER" id="PTHR11158">
    <property type="entry name" value="MSF1/PX19 RELATED"/>
    <property type="match status" value="1"/>
</dbReference>
<dbReference type="PROSITE" id="PS50904">
    <property type="entry name" value="PRELI_MSF1"/>
    <property type="match status" value="1"/>
</dbReference>
<evidence type="ECO:0000313" key="3">
    <source>
        <dbReference type="EMBL" id="KIO26286.1"/>
    </source>
</evidence>
<dbReference type="Proteomes" id="UP000054248">
    <property type="component" value="Unassembled WGS sequence"/>
</dbReference>
<protein>
    <recommendedName>
        <fullName evidence="2">PRELI/MSF1 domain-containing protein</fullName>
    </recommendedName>
</protein>
<reference evidence="3 4" key="1">
    <citation type="submission" date="2014-04" db="EMBL/GenBank/DDBJ databases">
        <authorList>
            <consortium name="DOE Joint Genome Institute"/>
            <person name="Kuo A."/>
            <person name="Girlanda M."/>
            <person name="Perotto S."/>
            <person name="Kohler A."/>
            <person name="Nagy L.G."/>
            <person name="Floudas D."/>
            <person name="Copeland A."/>
            <person name="Barry K.W."/>
            <person name="Cichocki N."/>
            <person name="Veneault-Fourrey C."/>
            <person name="LaButti K."/>
            <person name="Lindquist E.A."/>
            <person name="Lipzen A."/>
            <person name="Lundell T."/>
            <person name="Morin E."/>
            <person name="Murat C."/>
            <person name="Sun H."/>
            <person name="Tunlid A."/>
            <person name="Henrissat B."/>
            <person name="Grigoriev I.V."/>
            <person name="Hibbett D.S."/>
            <person name="Martin F."/>
            <person name="Nordberg H.P."/>
            <person name="Cantor M.N."/>
            <person name="Hua S.X."/>
        </authorList>
    </citation>
    <scope>NUCLEOTIDE SEQUENCE [LARGE SCALE GENOMIC DNA]</scope>
    <source>
        <strain evidence="3 4">MUT 4182</strain>
    </source>
</reference>
<name>A0A0C3QHX4_9AGAM</name>